<evidence type="ECO:0000313" key="2">
    <source>
        <dbReference type="Proteomes" id="UP001272137"/>
    </source>
</evidence>
<protein>
    <recommendedName>
        <fullName evidence="3">Type VI secretion system baseplate subunit TssF</fullName>
    </recommendedName>
</protein>
<dbReference type="RefSeq" id="WP_009899696.1">
    <property type="nucleotide sequence ID" value="NZ_CP008915.2"/>
</dbReference>
<dbReference type="Proteomes" id="UP001272137">
    <property type="component" value="Unassembled WGS sequence"/>
</dbReference>
<dbReference type="Pfam" id="PF05947">
    <property type="entry name" value="T6SS_TssF"/>
    <property type="match status" value="1"/>
</dbReference>
<evidence type="ECO:0000313" key="1">
    <source>
        <dbReference type="EMBL" id="MDW9251832.1"/>
    </source>
</evidence>
<evidence type="ECO:0008006" key="3">
    <source>
        <dbReference type="Google" id="ProtNLM"/>
    </source>
</evidence>
<sequence length="580" mass="63245">MATTTLNRYYEDELVRLRELAAEFGRAYPLLAPMLGAPSGDPDVERLLEGVAFLTGLARQKLDDGLPELVQALANLLFPHSLCPVPAATLIAFEPRGALRERAVVAAGTEIESMPVDGTACRFRTCGDLDVEPIALAGCRFVPPADGGPALRLDFEMLGIDASEWDATRIRLFVGGERLHASRLFAFLMQHVVSVDIASGPPELPGPRCTLGGRALRAAGFDDALLPCPERAFPGFRLLHEYFAYAEKFLFVELSGLERWRTARSGSQFSVRLALDCAPDWLPGIERDSFRLNVVAALNLFAHEAVPIQHEHRATDYRLQPEGDAHGHCRIYSVDRVVGYRPGHPVDRHYVAFGAAGDGALTASYRLIRRAALDGRGHDVHLALAYPPGEALAAETLSIGLSCTNGTLPARLRIGDVCRPTDSSPERFAFANIAPVSPPLDPPLGEPLLWRTIGHLALNFLSLGNVDNLKQMLALHAFGERGDAARAQADRRRIDGIEAVDVRAETRIVGERMLSGQHVALRCRAHAFGGAGELYLFGCVLERFLAEYAALNTYTRVEIDASPDDGRFAWPPRMGAQCLL</sequence>
<dbReference type="KEGG" id="btha:DR62_3405"/>
<comment type="caution">
    <text evidence="1">The sequence shown here is derived from an EMBL/GenBank/DDBJ whole genome shotgun (WGS) entry which is preliminary data.</text>
</comment>
<organism evidence="1 2">
    <name type="scientific">Burkholderia thailandensis</name>
    <dbReference type="NCBI Taxonomy" id="57975"/>
    <lineage>
        <taxon>Bacteria</taxon>
        <taxon>Pseudomonadati</taxon>
        <taxon>Pseudomonadota</taxon>
        <taxon>Betaproteobacteria</taxon>
        <taxon>Burkholderiales</taxon>
        <taxon>Burkholderiaceae</taxon>
        <taxon>Burkholderia</taxon>
        <taxon>pseudomallei group</taxon>
    </lineage>
</organism>
<dbReference type="NCBIfam" id="TIGR03359">
    <property type="entry name" value="VI_chp_6"/>
    <property type="match status" value="1"/>
</dbReference>
<dbReference type="PANTHER" id="PTHR35370:SF4">
    <property type="entry name" value="TYPE VI SECRETION SYSTEM BASEPLATE SUBUNIT TSSF"/>
    <property type="match status" value="1"/>
</dbReference>
<dbReference type="PIRSF" id="PIRSF028304">
    <property type="entry name" value="UCP028304"/>
    <property type="match status" value="1"/>
</dbReference>
<name>A0AAW9CNU7_BURTH</name>
<proteinExistence type="predicted"/>
<dbReference type="EMBL" id="QXCT01000001">
    <property type="protein sequence ID" value="MDW9251832.1"/>
    <property type="molecule type" value="Genomic_DNA"/>
</dbReference>
<gene>
    <name evidence="1" type="ORF">C7S16_6856</name>
</gene>
<accession>A0AAW9CNU7</accession>
<dbReference type="InterPro" id="IPR010272">
    <property type="entry name" value="T6SS_TssF"/>
</dbReference>
<dbReference type="AlphaFoldDB" id="A0AAW9CNU7"/>
<reference evidence="1" key="1">
    <citation type="submission" date="2018-08" db="EMBL/GenBank/DDBJ databases">
        <title>Identification of Burkholderia cepacia strains that express a Burkholderia pseudomallei-like capsular polysaccharide.</title>
        <authorList>
            <person name="Burtnick M.N."/>
            <person name="Vongsouvath M."/>
            <person name="Newton P."/>
            <person name="Wuthiekanun V."/>
            <person name="Limmathurotsakul D."/>
            <person name="Brett P.J."/>
            <person name="Chantratita N."/>
            <person name="Dance D.A."/>
        </authorList>
    </citation>
    <scope>NUCLEOTIDE SEQUENCE</scope>
    <source>
        <strain evidence="1">SBXCC001</strain>
    </source>
</reference>
<dbReference type="PANTHER" id="PTHR35370">
    <property type="entry name" value="CYTOPLASMIC PROTEIN-RELATED-RELATED"/>
    <property type="match status" value="1"/>
</dbReference>